<keyword evidence="4" id="KW-1185">Reference proteome</keyword>
<feature type="domain" description="3'-5' exoribonuclease Rv2179c-like" evidence="2">
    <location>
        <begin position="651"/>
        <end position="829"/>
    </location>
</feature>
<dbReference type="Gene3D" id="3.30.420.10">
    <property type="entry name" value="Ribonuclease H-like superfamily/Ribonuclease H"/>
    <property type="match status" value="1"/>
</dbReference>
<dbReference type="InterPro" id="IPR012337">
    <property type="entry name" value="RNaseH-like_sf"/>
</dbReference>
<dbReference type="Pfam" id="PF16473">
    <property type="entry name" value="Rv2179c-like"/>
    <property type="match status" value="1"/>
</dbReference>
<dbReference type="InterPro" id="IPR010584">
    <property type="entry name" value="ExoDNase_VIII"/>
</dbReference>
<feature type="compositionally biased region" description="Polar residues" evidence="1">
    <location>
        <begin position="630"/>
        <end position="642"/>
    </location>
</feature>
<dbReference type="InterPro" id="IPR033390">
    <property type="entry name" value="Rv2179c-like"/>
</dbReference>
<dbReference type="RefSeq" id="WP_125124957.1">
    <property type="nucleotide sequence ID" value="NZ_AP025334.1"/>
</dbReference>
<feature type="region of interest" description="Disordered" evidence="1">
    <location>
        <begin position="582"/>
        <end position="642"/>
    </location>
</feature>
<evidence type="ECO:0000259" key="2">
    <source>
        <dbReference type="Pfam" id="PF16473"/>
    </source>
</evidence>
<gene>
    <name evidence="3" type="ORF">PDTA9734_33500</name>
</gene>
<reference evidence="3 4" key="1">
    <citation type="submission" date="2021-12" db="EMBL/GenBank/DDBJ databases">
        <title>Complete genome sequence of Phytobacter diazotrophicus TA9734.</title>
        <authorList>
            <person name="Kubota H."/>
            <person name="Nakayama Y."/>
            <person name="Ariyoshi T."/>
        </authorList>
    </citation>
    <scope>NUCLEOTIDE SEQUENCE [LARGE SCALE GENOMIC DNA]</scope>
    <source>
        <strain evidence="3 4">TA9734</strain>
    </source>
</reference>
<accession>A0ABM7VX85</accession>
<dbReference type="Proteomes" id="UP001320460">
    <property type="component" value="Chromosome"/>
</dbReference>
<proteinExistence type="predicted"/>
<sequence length="835" mass="91893">MQTYAFLIKAKAKATDAKHLFCWLSAKSDSRAEREIANILEDAEIETGRGAPYLQPVRTDWPVVDDLPEEGKLDNTWCDRYELNEDGRSWKLISRPAPEPELSNSEVTTSLVPVAKEELPTTSDEASIPLENRGLAVRIAIHLLNDKYQTHITKAQQITATELSLDEGNSYMQNLMQAISDVAEFSDLSLHVEWKLVQAVKAVFPQDGEHAPTLLVDFVTNWISSEPDSRNQLVEDWQSGNLPAKEPVTRSEDVTDKMEHPAAQLGFRQQFLAAYICDEFAHHVTADQRIMISDLMLDVDNHYVQNLMLAAENVAEAKKYSWQEIWKLTDAVKKVFAPSARHELGVVLRFMQAWAATHHIDRGLLVKEWQAGKRVAAIQRTDSGTTAGGGIPTDRNPDYIHTLDTLDIEIALATLPMDFDIYNFPASIHRRAKEIVSNKESPFKEWSAALRKTPGILDFSRAAIFALIRGAAEDVHRFPALLNRYINKSLAESNHDAPTAETLAAARQVNSASVVAAVIQGTEPVESLDNLETGFAVVGKQVAEAAGKTAGDSKTTTEVANLGNGVFSIDNLMGHQSATSTTTLQNEAADDVQMEETGRDEAQTDSAVPPGEAENVSTESGAAARPQATAVDNNIDTGHQINDGESYTLMTHVMVDLETMGNNPEAPIVAIGAVFFDPGTGKTGEEFYQIVSLESAMEFGAKPDAATIIWWMKQSAEARAAITGGDAISLMDAIDNLDEFIHTNSANGIKYVQLWGNGSSFDNVILRRAYEQVGAELSVPFWNDRDVRTIVELGKVVGINPRYQIPFDGDMHNALADARHQVKYVSAIWQKLTQN</sequence>
<evidence type="ECO:0000313" key="4">
    <source>
        <dbReference type="Proteomes" id="UP001320460"/>
    </source>
</evidence>
<evidence type="ECO:0000256" key="1">
    <source>
        <dbReference type="SAM" id="MobiDB-lite"/>
    </source>
</evidence>
<dbReference type="Pfam" id="PF06630">
    <property type="entry name" value="Exonuc_VIII"/>
    <property type="match status" value="1"/>
</dbReference>
<evidence type="ECO:0000313" key="3">
    <source>
        <dbReference type="EMBL" id="BDD51863.1"/>
    </source>
</evidence>
<name>A0ABM7VX85_9ENTR</name>
<organism evidence="3 4">
    <name type="scientific">Phytobacter diazotrophicus</name>
    <dbReference type="NCBI Taxonomy" id="395631"/>
    <lineage>
        <taxon>Bacteria</taxon>
        <taxon>Pseudomonadati</taxon>
        <taxon>Pseudomonadota</taxon>
        <taxon>Gammaproteobacteria</taxon>
        <taxon>Enterobacterales</taxon>
        <taxon>Enterobacteriaceae</taxon>
        <taxon>Phytobacter</taxon>
    </lineage>
</organism>
<dbReference type="SUPFAM" id="SSF53098">
    <property type="entry name" value="Ribonuclease H-like"/>
    <property type="match status" value="1"/>
</dbReference>
<dbReference type="EMBL" id="AP025334">
    <property type="protein sequence ID" value="BDD51863.1"/>
    <property type="molecule type" value="Genomic_DNA"/>
</dbReference>
<protein>
    <recommendedName>
        <fullName evidence="2">3'-5' exoribonuclease Rv2179c-like domain-containing protein</fullName>
    </recommendedName>
</protein>
<dbReference type="InterPro" id="IPR036397">
    <property type="entry name" value="RNaseH_sf"/>
</dbReference>